<dbReference type="Pfam" id="PF18085">
    <property type="entry name" value="Mak_N_cap"/>
    <property type="match status" value="1"/>
</dbReference>
<dbReference type="EMBL" id="CP073721">
    <property type="protein sequence ID" value="UWZ33550.1"/>
    <property type="molecule type" value="Genomic_DNA"/>
</dbReference>
<protein>
    <recommendedName>
        <fullName evidence="5">Maltokinase N-terminal cap domain-containing protein</fullName>
    </recommendedName>
</protein>
<keyword evidence="4" id="KW-0067">ATP-binding</keyword>
<evidence type="ECO:0000313" key="7">
    <source>
        <dbReference type="Proteomes" id="UP001058271"/>
    </source>
</evidence>
<reference evidence="6" key="1">
    <citation type="submission" date="2021-04" db="EMBL/GenBank/DDBJ databases">
        <title>Biosynthetic gene clusters of Dactylosporangioum roseum.</title>
        <authorList>
            <person name="Hartkoorn R.C."/>
            <person name="Beaudoing E."/>
            <person name="Hot D."/>
            <person name="Moureu S."/>
        </authorList>
    </citation>
    <scope>NUCLEOTIDE SEQUENCE</scope>
    <source>
        <strain evidence="6">NRRL B-16295</strain>
    </source>
</reference>
<evidence type="ECO:0000313" key="6">
    <source>
        <dbReference type="EMBL" id="UWZ33550.1"/>
    </source>
</evidence>
<dbReference type="NCBIfam" id="NF047744">
    <property type="entry name" value="CG0192_rel"/>
    <property type="match status" value="1"/>
</dbReference>
<keyword evidence="1" id="KW-0808">Transferase</keyword>
<dbReference type="Proteomes" id="UP001058271">
    <property type="component" value="Chromosome"/>
</dbReference>
<evidence type="ECO:0000256" key="4">
    <source>
        <dbReference type="ARBA" id="ARBA00022840"/>
    </source>
</evidence>
<keyword evidence="3" id="KW-0418">Kinase</keyword>
<evidence type="ECO:0000256" key="3">
    <source>
        <dbReference type="ARBA" id="ARBA00022777"/>
    </source>
</evidence>
<dbReference type="InterPro" id="IPR040999">
    <property type="entry name" value="Mak_N_cap"/>
</dbReference>
<name>A0ABY5YUY8_9ACTN</name>
<evidence type="ECO:0000259" key="5">
    <source>
        <dbReference type="Pfam" id="PF18085"/>
    </source>
</evidence>
<dbReference type="RefSeq" id="WP_260722802.1">
    <property type="nucleotide sequence ID" value="NZ_BAAABS010000098.1"/>
</dbReference>
<keyword evidence="7" id="KW-1185">Reference proteome</keyword>
<gene>
    <name evidence="6" type="ORF">Drose_19760</name>
</gene>
<proteinExistence type="predicted"/>
<sequence>MALLHRAELAPSKLELLAGWLPAQGWYGGRDTDALARVAAFRLDDPAGEVGIETMLVGIGDGAVFQVPLTYRGTPLAAAEPWLIGTVDHSVLGKRWVYDACGDPVYATVLASAMLGDTRQAVEYLEVDGQLQPREASMTVSSPGGPGLPAGAVRRVVDGDPTLIETDTVTLAVVRALALADGTAAPTRPSGRASLTGAWAGQSTPVPLAHALPR</sequence>
<accession>A0ABY5YUY8</accession>
<feature type="domain" description="Maltokinase N-terminal cap" evidence="5">
    <location>
        <begin position="20"/>
        <end position="103"/>
    </location>
</feature>
<keyword evidence="2" id="KW-0547">Nucleotide-binding</keyword>
<organism evidence="6 7">
    <name type="scientific">Dactylosporangium roseum</name>
    <dbReference type="NCBI Taxonomy" id="47989"/>
    <lineage>
        <taxon>Bacteria</taxon>
        <taxon>Bacillati</taxon>
        <taxon>Actinomycetota</taxon>
        <taxon>Actinomycetes</taxon>
        <taxon>Micromonosporales</taxon>
        <taxon>Micromonosporaceae</taxon>
        <taxon>Dactylosporangium</taxon>
    </lineage>
</organism>
<evidence type="ECO:0000256" key="1">
    <source>
        <dbReference type="ARBA" id="ARBA00022679"/>
    </source>
</evidence>
<evidence type="ECO:0000256" key="2">
    <source>
        <dbReference type="ARBA" id="ARBA00022741"/>
    </source>
</evidence>